<dbReference type="AlphaFoldDB" id="A0AAP2XVU2"/>
<reference evidence="1" key="1">
    <citation type="journal article" date="2022" name="Clin. Infect. Dis.">
        <title>Association between Clostridium innocuum and antibiotic-associated diarrhea in adults and children: A cross-sectional study and comparative genomics analysis.</title>
        <authorList>
            <person name="Cherny K.E."/>
            <person name="Muscat E.B."/>
            <person name="Balaji A."/>
            <person name="Mukherjee J."/>
            <person name="Ozer E.A."/>
            <person name="Angarone M.P."/>
            <person name="Hauser A.R."/>
            <person name="Sichel J.S."/>
            <person name="Amponsah E."/>
            <person name="Kociolek L.K."/>
        </authorList>
    </citation>
    <scope>NUCLEOTIDE SEQUENCE</scope>
    <source>
        <strain evidence="1">NU1-AC-029v</strain>
    </source>
</reference>
<gene>
    <name evidence="1" type="ORF">MKC95_22280</name>
</gene>
<name>A0AAP2XVU2_CLOIN</name>
<evidence type="ECO:0000313" key="2">
    <source>
        <dbReference type="Proteomes" id="UP001203972"/>
    </source>
</evidence>
<dbReference type="Pfam" id="PF05339">
    <property type="entry name" value="DUF739"/>
    <property type="match status" value="1"/>
</dbReference>
<dbReference type="InterPro" id="IPR008003">
    <property type="entry name" value="DUF739"/>
</dbReference>
<dbReference type="EMBL" id="JAKTMA010000073">
    <property type="protein sequence ID" value="MCR0235494.1"/>
    <property type="molecule type" value="Genomic_DNA"/>
</dbReference>
<dbReference type="Proteomes" id="UP001203972">
    <property type="component" value="Unassembled WGS sequence"/>
</dbReference>
<evidence type="ECO:0000313" key="1">
    <source>
        <dbReference type="EMBL" id="MCR0235494.1"/>
    </source>
</evidence>
<dbReference type="RefSeq" id="WP_008819724.1">
    <property type="nucleotide sequence ID" value="NZ_BAABYY010000002.1"/>
</dbReference>
<comment type="caution">
    <text evidence="1">The sequence shown here is derived from an EMBL/GenBank/DDBJ whole genome shotgun (WGS) entry which is preliminary data.</text>
</comment>
<accession>A0AAP2XVU2</accession>
<proteinExistence type="predicted"/>
<organism evidence="1 2">
    <name type="scientific">Clostridium innocuum</name>
    <dbReference type="NCBI Taxonomy" id="1522"/>
    <lineage>
        <taxon>Bacteria</taxon>
        <taxon>Bacillati</taxon>
        <taxon>Bacillota</taxon>
        <taxon>Clostridia</taxon>
        <taxon>Eubacteriales</taxon>
        <taxon>Clostridiaceae</taxon>
        <taxon>Clostridium</taxon>
    </lineage>
</organism>
<sequence>MMFNYNLLNNRIAQVCGSQQEFARRLGISFEELQERLIGSTGLYYEDMKKGIEILSIPIAEAERYFFR</sequence>
<protein>
    <submittedName>
        <fullName evidence="1">DUF739 family protein</fullName>
    </submittedName>
</protein>